<evidence type="ECO:0000256" key="10">
    <source>
        <dbReference type="ARBA" id="ARBA00023268"/>
    </source>
</evidence>
<evidence type="ECO:0000256" key="3">
    <source>
        <dbReference type="ARBA" id="ARBA00001968"/>
    </source>
</evidence>
<dbReference type="InterPro" id="IPR029052">
    <property type="entry name" value="Metallo-depent_PP-like"/>
</dbReference>
<dbReference type="PATRIC" id="fig|745411.4.peg.3323"/>
<keyword evidence="10" id="KW-0511">Multifunctional enzyme</keyword>
<proteinExistence type="inferred from homology"/>
<dbReference type="InterPro" id="IPR036907">
    <property type="entry name" value="5'-Nucleotdase_C_sf"/>
</dbReference>
<evidence type="ECO:0000256" key="5">
    <source>
        <dbReference type="ARBA" id="ARBA00006654"/>
    </source>
</evidence>
<keyword evidence="6" id="KW-0479">Metal-binding</keyword>
<dbReference type="PROSITE" id="PS00785">
    <property type="entry name" value="5_NUCLEOTIDASE_1"/>
    <property type="match status" value="1"/>
</dbReference>
<dbReference type="InterPro" id="IPR006146">
    <property type="entry name" value="5'-Nucleotdase_CS"/>
</dbReference>
<evidence type="ECO:0000256" key="6">
    <source>
        <dbReference type="ARBA" id="ARBA00022723"/>
    </source>
</evidence>
<evidence type="ECO:0000313" key="14">
    <source>
        <dbReference type="EMBL" id="EKE68505.1"/>
    </source>
</evidence>
<dbReference type="CDD" id="cd07410">
    <property type="entry name" value="MPP_CpdB_N"/>
    <property type="match status" value="1"/>
</dbReference>
<evidence type="ECO:0000259" key="13">
    <source>
        <dbReference type="Pfam" id="PF02872"/>
    </source>
</evidence>
<comment type="cofactor">
    <cofactor evidence="3">
        <name>a divalent metal cation</name>
        <dbReference type="ChEBI" id="CHEBI:60240"/>
    </cofactor>
</comment>
<reference evidence="14 15" key="1">
    <citation type="journal article" date="2012" name="J. Bacteriol.">
        <title>Genome Sequence of Gallaecimonas xiamenensis Type Strain 3-C-1.</title>
        <authorList>
            <person name="Lai Q."/>
            <person name="Wang L."/>
            <person name="Wang W."/>
            <person name="Shao Z."/>
        </authorList>
    </citation>
    <scope>NUCLEOTIDE SEQUENCE [LARGE SCALE GENOMIC DNA]</scope>
    <source>
        <strain evidence="14 15">3-C-1</strain>
    </source>
</reference>
<name>K2JTL2_9GAMM</name>
<dbReference type="InterPro" id="IPR004843">
    <property type="entry name" value="Calcineurin-like_PHP"/>
</dbReference>
<dbReference type="EMBL" id="AMRI01000030">
    <property type="protein sequence ID" value="EKE68505.1"/>
    <property type="molecule type" value="Genomic_DNA"/>
</dbReference>
<dbReference type="PANTHER" id="PTHR11575:SF6">
    <property type="entry name" value="2',3'-CYCLIC-NUCLEOTIDE 2'-PHOSPHODIESTERASE_3'-NUCLEOTIDASE"/>
    <property type="match status" value="1"/>
</dbReference>
<dbReference type="InterPro" id="IPR041827">
    <property type="entry name" value="CpdB_N"/>
</dbReference>
<feature type="domain" description="Calcineurin-like phosphoesterase" evidence="12">
    <location>
        <begin position="29"/>
        <end position="273"/>
    </location>
</feature>
<dbReference type="GO" id="GO:0046872">
    <property type="term" value="F:metal ion binding"/>
    <property type="evidence" value="ECO:0007669"/>
    <property type="project" value="UniProtKB-KW"/>
</dbReference>
<evidence type="ECO:0000256" key="2">
    <source>
        <dbReference type="ARBA" id="ARBA00001730"/>
    </source>
</evidence>
<comment type="catalytic activity">
    <reaction evidence="2">
        <text>a nucleoside 2',3'-cyclic phosphate + H2O = a nucleoside 3'-phosphate + H(+)</text>
        <dbReference type="Rhea" id="RHEA:19621"/>
        <dbReference type="ChEBI" id="CHEBI:15377"/>
        <dbReference type="ChEBI" id="CHEBI:15378"/>
        <dbReference type="ChEBI" id="CHEBI:66949"/>
        <dbReference type="ChEBI" id="CHEBI:66954"/>
        <dbReference type="EC" id="3.1.4.16"/>
    </reaction>
</comment>
<dbReference type="OrthoDB" id="9803927at2"/>
<feature type="chain" id="PRO_5005137356" evidence="11">
    <location>
        <begin position="24"/>
        <end position="650"/>
    </location>
</feature>
<gene>
    <name evidence="14" type="ORF">B3C1_16877</name>
</gene>
<dbReference type="SUPFAM" id="SSF55816">
    <property type="entry name" value="5'-nucleotidase (syn. UDP-sugar hydrolase), C-terminal domain"/>
    <property type="match status" value="1"/>
</dbReference>
<feature type="signal peptide" evidence="11">
    <location>
        <begin position="1"/>
        <end position="23"/>
    </location>
</feature>
<dbReference type="GO" id="GO:0030288">
    <property type="term" value="C:outer membrane-bounded periplasmic space"/>
    <property type="evidence" value="ECO:0007669"/>
    <property type="project" value="TreeGrafter"/>
</dbReference>
<protein>
    <submittedName>
        <fullName evidence="14">5'-nucleotidase domain-containing protein</fullName>
    </submittedName>
</protein>
<dbReference type="InterPro" id="IPR006179">
    <property type="entry name" value="5_nucleotidase/apyrase"/>
</dbReference>
<dbReference type="eggNOG" id="COG0737">
    <property type="taxonomic scope" value="Bacteria"/>
</dbReference>
<comment type="caution">
    <text evidence="14">The sequence shown here is derived from an EMBL/GenBank/DDBJ whole genome shotgun (WGS) entry which is preliminary data.</text>
</comment>
<dbReference type="GO" id="GO:0009166">
    <property type="term" value="P:nucleotide catabolic process"/>
    <property type="evidence" value="ECO:0007669"/>
    <property type="project" value="InterPro"/>
</dbReference>
<dbReference type="PROSITE" id="PS00786">
    <property type="entry name" value="5_NUCLEOTIDASE_2"/>
    <property type="match status" value="1"/>
</dbReference>
<dbReference type="Proteomes" id="UP000006755">
    <property type="component" value="Unassembled WGS sequence"/>
</dbReference>
<dbReference type="PROSITE" id="PS51257">
    <property type="entry name" value="PROKAR_LIPOPROTEIN"/>
    <property type="match status" value="1"/>
</dbReference>
<dbReference type="AlphaFoldDB" id="K2JTL2"/>
<dbReference type="Gene3D" id="3.60.21.10">
    <property type="match status" value="1"/>
</dbReference>
<dbReference type="Pfam" id="PF00149">
    <property type="entry name" value="Metallophos"/>
    <property type="match status" value="1"/>
</dbReference>
<dbReference type="NCBIfam" id="NF006938">
    <property type="entry name" value="PRK09420.1"/>
    <property type="match status" value="1"/>
</dbReference>
<keyword evidence="9 11" id="KW-0378">Hydrolase</keyword>
<sequence>MHKKIVASLVLLALGGCGSAEQAAAPLHLRVMETTDLHANMMNVNYFTGQEDDTLGYVKTATLIRQARSEVANSVLVDNGDLLQGTALGDYIAKVKGLKDGAVHPIYQAMNPMGYDVGNVGNHEFNFGLPFLLDSLHGAAFPYVSANLFKDDGDGNPANDQPLLKQYLIKDYQFRDQAGQPQAVKIGYIGFVPPQILEWDAVNLKGKVTVRDMVDMAKELVPQMKAQGADVIIAIPHAGMTASPRQGMDENAAYYLSQVPGIDALMLGHSHSYFPGERYQDLPNVDMAKGTVNGVAAVMPGFWGNNLGVIDLELTKGEHGWQVTGSQSTLRPIFKREEGKVVSLAKNDATVEAAVAPAHQETTAWVSTPFAKINGDIQSFFALVQDDPAVQVVNNAQRWYLERYIQGTEFDGMAVLSAAAPFRTGYGGAGNYTFVPQGDIAYRNVADLYLYPNTATVVKVKGAVVREWLERSAGLFNQIDPKAKGQQELINSKFASYNFDVIDGVSYQVDLAQPSRYDGNGQLIHPEAHRIQQLTYQGQPLDAEQEFLVITSNYRAGGGGHFPGVDSSAIVIASPDENRQIVADFLGSQKDGYNPAVDNNWQFAPLAGEPLVTFWSAGGDQAKAVAKDSAKVEPTGQTNAEGYAQYRLRF</sequence>
<keyword evidence="15" id="KW-1185">Reference proteome</keyword>
<accession>K2JTL2</accession>
<dbReference type="RefSeq" id="WP_008486314.1">
    <property type="nucleotide sequence ID" value="NZ_AMRI01000030.1"/>
</dbReference>
<evidence type="ECO:0000313" key="15">
    <source>
        <dbReference type="Proteomes" id="UP000006755"/>
    </source>
</evidence>
<dbReference type="SUPFAM" id="SSF56300">
    <property type="entry name" value="Metallo-dependent phosphatases"/>
    <property type="match status" value="1"/>
</dbReference>
<keyword evidence="7 11" id="KW-0732">Signal</keyword>
<evidence type="ECO:0000256" key="7">
    <source>
        <dbReference type="ARBA" id="ARBA00022729"/>
    </source>
</evidence>
<evidence type="ECO:0000256" key="8">
    <source>
        <dbReference type="ARBA" id="ARBA00022741"/>
    </source>
</evidence>
<dbReference type="GO" id="GO:0008663">
    <property type="term" value="F:2',3'-cyclic-nucleotide 2'-phosphodiesterase activity"/>
    <property type="evidence" value="ECO:0007669"/>
    <property type="project" value="UniProtKB-EC"/>
</dbReference>
<dbReference type="PANTHER" id="PTHR11575">
    <property type="entry name" value="5'-NUCLEOTIDASE-RELATED"/>
    <property type="match status" value="1"/>
</dbReference>
<organism evidence="14 15">
    <name type="scientific">Gallaecimonas xiamenensis 3-C-1</name>
    <dbReference type="NCBI Taxonomy" id="745411"/>
    <lineage>
        <taxon>Bacteria</taxon>
        <taxon>Pseudomonadati</taxon>
        <taxon>Pseudomonadota</taxon>
        <taxon>Gammaproteobacteria</taxon>
        <taxon>Enterobacterales</taxon>
        <taxon>Gallaecimonadaceae</taxon>
        <taxon>Gallaecimonas</taxon>
    </lineage>
</organism>
<evidence type="ECO:0000256" key="11">
    <source>
        <dbReference type="RuleBase" id="RU362119"/>
    </source>
</evidence>
<evidence type="ECO:0000256" key="1">
    <source>
        <dbReference type="ARBA" id="ARBA00000527"/>
    </source>
</evidence>
<dbReference type="GO" id="GO:0008254">
    <property type="term" value="F:3'-nucleotidase activity"/>
    <property type="evidence" value="ECO:0007669"/>
    <property type="project" value="UniProtKB-EC"/>
</dbReference>
<evidence type="ECO:0000256" key="4">
    <source>
        <dbReference type="ARBA" id="ARBA00004196"/>
    </source>
</evidence>
<comment type="catalytic activity">
    <reaction evidence="1">
        <text>a ribonucleoside 3'-phosphate + H2O = a ribonucleoside + phosphate</text>
        <dbReference type="Rhea" id="RHEA:10144"/>
        <dbReference type="ChEBI" id="CHEBI:13197"/>
        <dbReference type="ChEBI" id="CHEBI:15377"/>
        <dbReference type="ChEBI" id="CHEBI:18254"/>
        <dbReference type="ChEBI" id="CHEBI:43474"/>
        <dbReference type="EC" id="3.1.3.6"/>
    </reaction>
</comment>
<dbReference type="InterPro" id="IPR008334">
    <property type="entry name" value="5'-Nucleotdase_C"/>
</dbReference>
<dbReference type="Gene3D" id="3.90.780.10">
    <property type="entry name" value="5'-Nucleotidase, C-terminal domain"/>
    <property type="match status" value="1"/>
</dbReference>
<comment type="similarity">
    <text evidence="5 11">Belongs to the 5'-nucleotidase family.</text>
</comment>
<comment type="subcellular location">
    <subcellularLocation>
        <location evidence="4">Cell envelope</location>
    </subcellularLocation>
</comment>
<evidence type="ECO:0000259" key="12">
    <source>
        <dbReference type="Pfam" id="PF00149"/>
    </source>
</evidence>
<dbReference type="PRINTS" id="PR01607">
    <property type="entry name" value="APYRASEFAMLY"/>
</dbReference>
<dbReference type="Pfam" id="PF02872">
    <property type="entry name" value="5_nucleotid_C"/>
    <property type="match status" value="1"/>
</dbReference>
<feature type="domain" description="5'-Nucleotidase C-terminal" evidence="13">
    <location>
        <begin position="384"/>
        <end position="564"/>
    </location>
</feature>
<keyword evidence="8 11" id="KW-0547">Nucleotide-binding</keyword>
<dbReference type="GO" id="GO:0000166">
    <property type="term" value="F:nucleotide binding"/>
    <property type="evidence" value="ECO:0007669"/>
    <property type="project" value="UniProtKB-KW"/>
</dbReference>
<dbReference type="STRING" id="745411.B3C1_16877"/>
<evidence type="ECO:0000256" key="9">
    <source>
        <dbReference type="ARBA" id="ARBA00022801"/>
    </source>
</evidence>